<keyword evidence="2" id="KW-1185">Reference proteome</keyword>
<dbReference type="Proteomes" id="UP001447842">
    <property type="component" value="Chromosome"/>
</dbReference>
<gene>
    <name evidence="1" type="ORF">WCY31_04045</name>
</gene>
<protein>
    <recommendedName>
        <fullName evidence="3">TerB family tellurite resistance protein</fullName>
    </recommendedName>
</protein>
<evidence type="ECO:0000313" key="1">
    <source>
        <dbReference type="EMBL" id="XAU15879.1"/>
    </source>
</evidence>
<reference evidence="1 2" key="1">
    <citation type="submission" date="2024-03" db="EMBL/GenBank/DDBJ databases">
        <title>Sulfurimonas sp. HSL3-1.</title>
        <authorList>
            <person name="Wang S."/>
        </authorList>
    </citation>
    <scope>NUCLEOTIDE SEQUENCE [LARGE SCALE GENOMIC DNA]</scope>
    <source>
        <strain evidence="1 2">HSL3-1</strain>
    </source>
</reference>
<evidence type="ECO:0000313" key="2">
    <source>
        <dbReference type="Proteomes" id="UP001447842"/>
    </source>
</evidence>
<organism evidence="1 2">
    <name type="scientific">Sulfurimonas diazotrophicus</name>
    <dbReference type="NCBI Taxonomy" id="3131939"/>
    <lineage>
        <taxon>Bacteria</taxon>
        <taxon>Pseudomonadati</taxon>
        <taxon>Campylobacterota</taxon>
        <taxon>Epsilonproteobacteria</taxon>
        <taxon>Campylobacterales</taxon>
        <taxon>Sulfurimonadaceae</taxon>
        <taxon>Sulfurimonas</taxon>
    </lineage>
</organism>
<dbReference type="RefSeq" id="WP_345970986.1">
    <property type="nucleotide sequence ID" value="NZ_CP147920.1"/>
</dbReference>
<sequence>MAIRFSFKYFLFNAFRELFLYHHSSLEFRAKLFAALISADNEANECEFDVVKEAGMKIYNDEDRSNTLVLTTREMVEKVLKNNGLDIDALVEDIIRDLRSVPRYALKIDLDQLEPLLTCQDDPDVTAYQESILRLFGELRSEFVSA</sequence>
<dbReference type="EMBL" id="CP147920">
    <property type="protein sequence ID" value="XAU15879.1"/>
    <property type="molecule type" value="Genomic_DNA"/>
</dbReference>
<accession>A0ABZ3HC61</accession>
<evidence type="ECO:0008006" key="3">
    <source>
        <dbReference type="Google" id="ProtNLM"/>
    </source>
</evidence>
<proteinExistence type="predicted"/>
<name>A0ABZ3HC61_9BACT</name>